<keyword evidence="1" id="KW-0732">Signal</keyword>
<gene>
    <name evidence="2" type="ORF">OU798_20920</name>
</gene>
<sequence>MKENKYCLKLLTLALISLILSSCFLFNFDSPDDLIEIHKFKGQDYSNYVPVSLTDDKTKIHSAPGLWPTQWPVKLVNGYYLNGALGENSGYVSITIEDYNENYTKIGIDSLNKLVIERDPYLEFYRGDLDDFWVEEGGYYGIDTAAINNLIRNGNLEKYFNRLK</sequence>
<evidence type="ECO:0000313" key="3">
    <source>
        <dbReference type="Proteomes" id="UP001145087"/>
    </source>
</evidence>
<evidence type="ECO:0000256" key="1">
    <source>
        <dbReference type="SAM" id="SignalP"/>
    </source>
</evidence>
<feature type="chain" id="PRO_5040756646" description="Lipoprotein" evidence="1">
    <location>
        <begin position="28"/>
        <end position="164"/>
    </location>
</feature>
<organism evidence="2 3">
    <name type="scientific">Draconibacterium aestuarii</name>
    <dbReference type="NCBI Taxonomy" id="2998507"/>
    <lineage>
        <taxon>Bacteria</taxon>
        <taxon>Pseudomonadati</taxon>
        <taxon>Bacteroidota</taxon>
        <taxon>Bacteroidia</taxon>
        <taxon>Marinilabiliales</taxon>
        <taxon>Prolixibacteraceae</taxon>
        <taxon>Draconibacterium</taxon>
    </lineage>
</organism>
<dbReference type="Proteomes" id="UP001145087">
    <property type="component" value="Unassembled WGS sequence"/>
</dbReference>
<reference evidence="2" key="1">
    <citation type="submission" date="2022-11" db="EMBL/GenBank/DDBJ databases">
        <title>Marilongibacter aestuarii gen. nov., sp. nov., isolated from tidal flat sediment.</title>
        <authorList>
            <person name="Jiayan W."/>
        </authorList>
    </citation>
    <scope>NUCLEOTIDE SEQUENCE</scope>
    <source>
        <strain evidence="2">Z1-6</strain>
    </source>
</reference>
<dbReference type="PROSITE" id="PS51257">
    <property type="entry name" value="PROKAR_LIPOPROTEIN"/>
    <property type="match status" value="1"/>
</dbReference>
<comment type="caution">
    <text evidence="2">The sequence shown here is derived from an EMBL/GenBank/DDBJ whole genome shotgun (WGS) entry which is preliminary data.</text>
</comment>
<protein>
    <recommendedName>
        <fullName evidence="4">Lipoprotein</fullName>
    </recommendedName>
</protein>
<evidence type="ECO:0000313" key="2">
    <source>
        <dbReference type="EMBL" id="MCY1722823.1"/>
    </source>
</evidence>
<dbReference type="EMBL" id="JAPOHD010000064">
    <property type="protein sequence ID" value="MCY1722823.1"/>
    <property type="molecule type" value="Genomic_DNA"/>
</dbReference>
<feature type="signal peptide" evidence="1">
    <location>
        <begin position="1"/>
        <end position="27"/>
    </location>
</feature>
<keyword evidence="3" id="KW-1185">Reference proteome</keyword>
<name>A0A9X3F955_9BACT</name>
<evidence type="ECO:0008006" key="4">
    <source>
        <dbReference type="Google" id="ProtNLM"/>
    </source>
</evidence>
<proteinExistence type="predicted"/>
<dbReference type="AlphaFoldDB" id="A0A9X3F955"/>
<accession>A0A9X3F955</accession>
<dbReference type="RefSeq" id="WP_343335148.1">
    <property type="nucleotide sequence ID" value="NZ_JAPOHD010000064.1"/>
</dbReference>